<evidence type="ECO:0000256" key="2">
    <source>
        <dbReference type="SAM" id="MobiDB-lite"/>
    </source>
</evidence>
<reference evidence="4 5" key="1">
    <citation type="journal article" date="2023" name="Sci. Data">
        <title>Genome assembly of the Korean intertidal mud-creeper Batillaria attramentaria.</title>
        <authorList>
            <person name="Patra A.K."/>
            <person name="Ho P.T."/>
            <person name="Jun S."/>
            <person name="Lee S.J."/>
            <person name="Kim Y."/>
            <person name="Won Y.J."/>
        </authorList>
    </citation>
    <scope>NUCLEOTIDE SEQUENCE [LARGE SCALE GENOMIC DNA]</scope>
    <source>
        <strain evidence="4">Wonlab-2016</strain>
    </source>
</reference>
<dbReference type="Proteomes" id="UP001519460">
    <property type="component" value="Unassembled WGS sequence"/>
</dbReference>
<dbReference type="InterPro" id="IPR032675">
    <property type="entry name" value="LRR_dom_sf"/>
</dbReference>
<dbReference type="SMART" id="SM00360">
    <property type="entry name" value="RRM"/>
    <property type="match status" value="1"/>
</dbReference>
<dbReference type="Gene3D" id="3.30.70.330">
    <property type="match status" value="1"/>
</dbReference>
<gene>
    <name evidence="4" type="ORF">BaRGS_00034318</name>
</gene>
<comment type="caution">
    <text evidence="4">The sequence shown here is derived from an EMBL/GenBank/DDBJ whole genome shotgun (WGS) entry which is preliminary data.</text>
</comment>
<dbReference type="InterPro" id="IPR006553">
    <property type="entry name" value="Leu-rich_rpt_Cys-con_subtyp"/>
</dbReference>
<dbReference type="Pfam" id="PF00076">
    <property type="entry name" value="RRM_1"/>
    <property type="match status" value="1"/>
</dbReference>
<dbReference type="Gene3D" id="3.80.10.10">
    <property type="entry name" value="Ribonuclease Inhibitor"/>
    <property type="match status" value="3"/>
</dbReference>
<dbReference type="InterPro" id="IPR012677">
    <property type="entry name" value="Nucleotide-bd_a/b_plait_sf"/>
</dbReference>
<proteinExistence type="predicted"/>
<protein>
    <recommendedName>
        <fullName evidence="3">RRM domain-containing protein</fullName>
    </recommendedName>
</protein>
<accession>A0ABD0JI81</accession>
<dbReference type="InterPro" id="IPR000504">
    <property type="entry name" value="RRM_dom"/>
</dbReference>
<feature type="domain" description="RRM" evidence="3">
    <location>
        <begin position="279"/>
        <end position="358"/>
    </location>
</feature>
<evidence type="ECO:0000313" key="4">
    <source>
        <dbReference type="EMBL" id="KAK7474435.1"/>
    </source>
</evidence>
<dbReference type="PROSITE" id="PS50102">
    <property type="entry name" value="RRM"/>
    <property type="match status" value="1"/>
</dbReference>
<evidence type="ECO:0000313" key="5">
    <source>
        <dbReference type="Proteomes" id="UP001519460"/>
    </source>
</evidence>
<name>A0ABD0JI81_9CAEN</name>
<dbReference type="SUPFAM" id="SSF52047">
    <property type="entry name" value="RNI-like"/>
    <property type="match status" value="1"/>
</dbReference>
<keyword evidence="1" id="KW-0694">RNA-binding</keyword>
<organism evidence="4 5">
    <name type="scientific">Batillaria attramentaria</name>
    <dbReference type="NCBI Taxonomy" id="370345"/>
    <lineage>
        <taxon>Eukaryota</taxon>
        <taxon>Metazoa</taxon>
        <taxon>Spiralia</taxon>
        <taxon>Lophotrochozoa</taxon>
        <taxon>Mollusca</taxon>
        <taxon>Gastropoda</taxon>
        <taxon>Caenogastropoda</taxon>
        <taxon>Sorbeoconcha</taxon>
        <taxon>Cerithioidea</taxon>
        <taxon>Batillariidae</taxon>
        <taxon>Batillaria</taxon>
    </lineage>
</organism>
<dbReference type="SUPFAM" id="SSF54928">
    <property type="entry name" value="RNA-binding domain, RBD"/>
    <property type="match status" value="1"/>
</dbReference>
<feature type="compositionally biased region" description="Polar residues" evidence="2">
    <location>
        <begin position="1037"/>
        <end position="1053"/>
    </location>
</feature>
<dbReference type="GO" id="GO:0003723">
    <property type="term" value="F:RNA binding"/>
    <property type="evidence" value="ECO:0007669"/>
    <property type="project" value="UniProtKB-UniRule"/>
</dbReference>
<dbReference type="SMART" id="SM00367">
    <property type="entry name" value="LRR_CC"/>
    <property type="match status" value="5"/>
</dbReference>
<dbReference type="AlphaFoldDB" id="A0ABD0JI81"/>
<feature type="region of interest" description="Disordered" evidence="2">
    <location>
        <begin position="1019"/>
        <end position="1073"/>
    </location>
</feature>
<evidence type="ECO:0000256" key="1">
    <source>
        <dbReference type="PROSITE-ProRule" id="PRU00176"/>
    </source>
</evidence>
<keyword evidence="5" id="KW-1185">Reference proteome</keyword>
<evidence type="ECO:0000259" key="3">
    <source>
        <dbReference type="PROSITE" id="PS50102"/>
    </source>
</evidence>
<feature type="region of interest" description="Disordered" evidence="2">
    <location>
        <begin position="1090"/>
        <end position="1110"/>
    </location>
</feature>
<dbReference type="PANTHER" id="PTHR13318">
    <property type="entry name" value="PARTNER OF PAIRED, ISOFORM B-RELATED"/>
    <property type="match status" value="1"/>
</dbReference>
<dbReference type="InterPro" id="IPR035979">
    <property type="entry name" value="RBD_domain_sf"/>
</dbReference>
<dbReference type="EMBL" id="JACVVK020000437">
    <property type="protein sequence ID" value="KAK7474435.1"/>
    <property type="molecule type" value="Genomic_DNA"/>
</dbReference>
<sequence>MCSVTKTTNTKYYTVADDESVKEELLSQAVVSSLKDSTRTIEEADISSTLNTGVNQADRSRQVNGDDVGDVYYCRHKHTRQQSNVTGAETDCAGRVVENDYCPKCGGTGTTTNYKCKRAGRFRTIIPLAFTVMNILEQQPNSTPVELHHHFSNIVCVCKEIGRAVADVVRVILQELGLRIQRNLGDATCTCCGDVLCSQHHRTFINDVAVTAGSSDKNMEDSAQGTDSDSGTVGGISSSVCFGITGKTCVPDPKDASCDRKEPSTAVQDAGGEGRPLPGKIFVGNIGYRQSWQDVKDFFSKFGKVSYVHMVFDHLRKLPRGIGFVEFADPEDAELCLMAEDSELVLEGRVLRVSRAHESKKTSFKLYPRIPEVCAANQVTRDTEESSAFGVHALPDVVWRLVFSYLTLHEQVRLERALTERVLGSLLQRCSDMLVELDLSAAGRLLSSYSMCIIGHYCPQLQKLDMTGVNATNLAMRDLSDKTRNLKWIRLHRCLHVGEKGLWWLFKNCQDLEFVDVSNNAAITGKCFYMLGPQIRTMILNGCNNLTDFAILTMAKKCSLLEDLQIQSCGNLTDAALTTVTTMRNLRKLVAGGTFGNASVEPWKKLGALHKLDYLKVDFNSSISDAAVLSTVGGCPHLSFLNLSGCGPYVSDESITQLAELSCLHHLNVSYLGSVTSTSLLRVAESCPLHSLLICACPSVDDQGELIYRAGRVPIGVSLILQTCCSLRLLDLSGNLQLGKFCLRVYSHTDSIDPPHSVDVVIGGTSILQEDEVLDVPDNFNIIRDNRSSHHLHPDYLLDLPVPWDEEEGEGNWEGPLEGEGVVEGHGERVGEGAGVAVGPQEADGERRVLGVEWEEDWEEGEWEGDGKGFEGVGEGFEGNGEGFEGVGEGFEGNGEGFEGVREGFEGNREGFEGVGEGFEGNGEGFEGVGKCLEGDGESLEGVGDSLEEVREGLEGVGVSSEAEGEFQGDREEGWVSDRHGQAECPAVRDLRRAVGNKEGSPVKDVLGGDRLAEAVFQSTGQKGDKHDVGKEAPTADISQGQETNSAVSGTEETQTDRVSNDAEGEEIWEGERGEEPWEGYWEGRHLERDRGTRSGAEQAGNISGHHRNTRRVIPVAAGYEESDDDLDDFGEDCCDDFLDFDDPQAMERWEMS</sequence>